<dbReference type="GO" id="GO:0004190">
    <property type="term" value="F:aspartic-type endopeptidase activity"/>
    <property type="evidence" value="ECO:0007669"/>
    <property type="project" value="UniProtKB-KW"/>
</dbReference>
<keyword evidence="1" id="KW-0645">Protease</keyword>
<dbReference type="InterPro" id="IPR001995">
    <property type="entry name" value="Peptidase_A2_cat"/>
</dbReference>
<evidence type="ECO:0000259" key="3">
    <source>
        <dbReference type="PROSITE" id="PS50175"/>
    </source>
</evidence>
<dbReference type="InterPro" id="IPR054722">
    <property type="entry name" value="PolX-like_BBD"/>
</dbReference>
<reference evidence="4 5" key="1">
    <citation type="journal article" date="2021" name="Sci. Rep.">
        <title>The genome of the diatom Chaetoceros tenuissimus carries an ancient integrated fragment of an extant virus.</title>
        <authorList>
            <person name="Hongo Y."/>
            <person name="Kimura K."/>
            <person name="Takaki Y."/>
            <person name="Yoshida Y."/>
            <person name="Baba S."/>
            <person name="Kobayashi G."/>
            <person name="Nagasaki K."/>
            <person name="Hano T."/>
            <person name="Tomaru Y."/>
        </authorList>
    </citation>
    <scope>NUCLEOTIDE SEQUENCE [LARGE SCALE GENOMIC DNA]</scope>
    <source>
        <strain evidence="4 5">NIES-3715</strain>
    </source>
</reference>
<keyword evidence="5" id="KW-1185">Reference proteome</keyword>
<evidence type="ECO:0000256" key="1">
    <source>
        <dbReference type="ARBA" id="ARBA00022750"/>
    </source>
</evidence>
<dbReference type="PROSITE" id="PS50175">
    <property type="entry name" value="ASP_PROT_RETROV"/>
    <property type="match status" value="1"/>
</dbReference>
<feature type="compositionally biased region" description="Polar residues" evidence="2">
    <location>
        <begin position="71"/>
        <end position="82"/>
    </location>
</feature>
<dbReference type="InterPro" id="IPR043502">
    <property type="entry name" value="DNA/RNA_pol_sf"/>
</dbReference>
<feature type="region of interest" description="Disordered" evidence="2">
    <location>
        <begin position="1"/>
        <end position="154"/>
    </location>
</feature>
<dbReference type="InterPro" id="IPR013103">
    <property type="entry name" value="RVT_2"/>
</dbReference>
<dbReference type="GO" id="GO:0003676">
    <property type="term" value="F:nucleic acid binding"/>
    <property type="evidence" value="ECO:0007669"/>
    <property type="project" value="InterPro"/>
</dbReference>
<feature type="region of interest" description="Disordered" evidence="2">
    <location>
        <begin position="573"/>
        <end position="632"/>
    </location>
</feature>
<feature type="compositionally biased region" description="Low complexity" evidence="2">
    <location>
        <begin position="1547"/>
        <end position="1559"/>
    </location>
</feature>
<protein>
    <recommendedName>
        <fullName evidence="3">Peptidase A2 domain-containing protein</fullName>
    </recommendedName>
</protein>
<evidence type="ECO:0000256" key="2">
    <source>
        <dbReference type="SAM" id="MobiDB-lite"/>
    </source>
</evidence>
<dbReference type="InterPro" id="IPR012337">
    <property type="entry name" value="RNaseH-like_sf"/>
</dbReference>
<dbReference type="SUPFAM" id="SSF56672">
    <property type="entry name" value="DNA/RNA polymerases"/>
    <property type="match status" value="1"/>
</dbReference>
<feature type="compositionally biased region" description="Low complexity" evidence="2">
    <location>
        <begin position="89"/>
        <end position="99"/>
    </location>
</feature>
<feature type="compositionally biased region" description="Low complexity" evidence="2">
    <location>
        <begin position="860"/>
        <end position="878"/>
    </location>
</feature>
<organism evidence="4 5">
    <name type="scientific">Chaetoceros tenuissimus</name>
    <dbReference type="NCBI Taxonomy" id="426638"/>
    <lineage>
        <taxon>Eukaryota</taxon>
        <taxon>Sar</taxon>
        <taxon>Stramenopiles</taxon>
        <taxon>Ochrophyta</taxon>
        <taxon>Bacillariophyta</taxon>
        <taxon>Coscinodiscophyceae</taxon>
        <taxon>Chaetocerotophycidae</taxon>
        <taxon>Chaetocerotales</taxon>
        <taxon>Chaetocerotaceae</taxon>
        <taxon>Chaetoceros</taxon>
    </lineage>
</organism>
<feature type="compositionally biased region" description="Polar residues" evidence="2">
    <location>
        <begin position="224"/>
        <end position="242"/>
    </location>
</feature>
<feature type="compositionally biased region" description="Polar residues" evidence="2">
    <location>
        <begin position="592"/>
        <end position="611"/>
    </location>
</feature>
<accession>A0AAD3CQH3</accession>
<dbReference type="GO" id="GO:0006508">
    <property type="term" value="P:proteolysis"/>
    <property type="evidence" value="ECO:0007669"/>
    <property type="project" value="InterPro"/>
</dbReference>
<feature type="domain" description="Peptidase A2" evidence="3">
    <location>
        <begin position="923"/>
        <end position="1003"/>
    </location>
</feature>
<dbReference type="PANTHER" id="PTHR11439:SF467">
    <property type="entry name" value="INTEGRASE CATALYTIC DOMAIN-CONTAINING PROTEIN"/>
    <property type="match status" value="1"/>
</dbReference>
<name>A0AAD3CQH3_9STRA</name>
<dbReference type="Pfam" id="PF22936">
    <property type="entry name" value="Pol_BBD"/>
    <property type="match status" value="1"/>
</dbReference>
<dbReference type="InterPro" id="IPR036397">
    <property type="entry name" value="RNaseH_sf"/>
</dbReference>
<dbReference type="SUPFAM" id="SSF53098">
    <property type="entry name" value="Ribonuclease H-like"/>
    <property type="match status" value="1"/>
</dbReference>
<dbReference type="EMBL" id="BLLK01000029">
    <property type="protein sequence ID" value="GFH48975.1"/>
    <property type="molecule type" value="Genomic_DNA"/>
</dbReference>
<feature type="region of interest" description="Disordered" evidence="2">
    <location>
        <begin position="1541"/>
        <end position="1573"/>
    </location>
</feature>
<comment type="caution">
    <text evidence="4">The sequence shown here is derived from an EMBL/GenBank/DDBJ whole genome shotgun (WGS) entry which is preliminary data.</text>
</comment>
<dbReference type="CDD" id="cd09272">
    <property type="entry name" value="RNase_HI_RT_Ty1"/>
    <property type="match status" value="1"/>
</dbReference>
<sequence>MPFEDLARHVSRSFSRTPLGRRLLGNAPEGTPSGDSRDPPSGLDSNPPSAGGRSQGSGPYASHEGIGPGGSSTRDGSNPNSRTQRDHSNQQSEENQQSEATRNSNQEHPNDGDSIDSTSVYEDSFEIPSTSSSSNQSVRRSGDPTNDNSDSQETASLSVLEALFASFERNMDAKFESIEDLQSKVEQHSETTSESLERLEQRQAALETSIESIRRTDGRGSGGTNLNSRGQPFVSDETSIRLSESNENNPNPIPEHEFKLLLDQVSLNSGSTSLNHDCDTTSSDFFKQSKHIEANKGQRISFVKEGQLTVEHISSDLKRFERVVEGKLGAVGLTEYSKVGDADIVQIGCKLSLQEVKAAVTLRYDEEETQRFDVANGLSRPERMRNTKRRANVRTLSKVLMQSIENVLDTQTVNYIMNTYRSDVTYYFQGVAYTDPFVFLYLLLRGLCPLLSNLPESFRQQAKRIKASNYADHSCTRAAAEISALKQTADRSNVAISPSEWTQLLLDGCATCGVQLMKNKIIEFKLGVETKLVQGQPPDTFPDLVQKIQTLELGLKGVSGAWKLEVKSKPASFAQAAKSAPKVTPKKEGESKQSSAKSTPKSKGKETSNASKGDKSWMSKPPSDGFTTQLRHGDTHYWHPKEKLWRKWKVADCNKCKKLSDDSDFSGSSSSNSAKKRAETAKGVRLEASQVALNALQAGDATAFFNEFTHYDVSDFLVLVCFLVFLEVSKEVFWRKVSKSDPIDPTVQKRLDEREDKEKCFWKDYLSRLTSSGTLKVLRYIPGFAPIFSQSIFLTQWFVSTYSKWRGSESTVADGIARHAASLLAPLFLAAFFWIIPPRKPPDKPPDQPSDVPSDDPDQPSDNPSDDPGGGQSSSVPVLELNKKDKVRPHSGTNVRTGVLLDFSKSRLRSLVAWSFAALPFALNAVLDTGSSHHIFNDESVFVGEIAPVRGVTLRGIGGQIFAHGVGTVKLRMTDDNNDLVDLVIHNVLYVPESPMNLISPQKLGTRNGDDGIEPFIYTEGPITLFGWNKQVMKTVHHSPTFDLPLLFLNESLDSGGSSVRSPSSSGTFVATAPHSRCSRPFLSIDADGNPVLSTVPFDLGRDEPDSFQNLDPSTLTCSECAPDFTDHEDDDDLVSLFSSFNGVGTQLTDDDREFLRLHFKLNHLPFAQMQALAKEKVIPFKFRSPKYKPPPCPACLFGKQIRKRWRTGAENGGNLRRATCAGQVVHVDHLQSAQPGHVPQITGNLTRRRYVGALVFVDDFTDETYCHLVENFTDEESLLAKEAFERYMASHDVVVRHYHGDNGSFSDEAWITDCDDKGQTYSFCGVSAHWQNGVVERRIGDLVPAARTMLLHGMKMYPKAVHDLYWPYALKAAERNRNLYKFGADGLSPRERLCKTKLKRDIRNEHCLFSPVFNLQKPLQTNTKGLPKWDPRSTVGIYVGMSPNHANNIALVLDLQSGYVSPQYHLVFDDQFQTVEYLKSGNVPPFWNDLAKFNTEEFTPPDPDERVTFNFDQDLANRAESLETVSPDNDRHVRFVDEYERDVESASEGATSTSSEGANPGASEGASQHENTFEILDTRTAGLRRSSRTSRAPEYYSPSLSVISFVKHCLSSVTRNVPASFDLETVTQSLPNLTATSSPLDEASVSLNFRSPDNFCLFSWIFAAKAKKNAANDTFTLSQALKEEDWAEFAAAMKLEIEAHVSRGHWILRKRSSIGNAKVIKAIWSFKRKRRPCGFIIKHKARLCAHGGMQEHGKNYWDTYSPVVSWTTIKLMLTIAMIKSLHTRSIDFTLAFPQADVEVPIFMEIPFGFEVTGSSASYVLELKKNLYGLKQAGKVWFDHLSEGLQDLDFVPNKCDSCLYHRKDAHIIVYVDDCFIFAESKAVADDILANLHDKFSLTDEGELGVDSVADYLGIQIHDDCFIFAESKAVADDILANLHDKFSLTDEGELGVDSVADYLGIQIHNHGKSFEMKQPHLTSRVLTQIWGNKADGINHKWTPTEYKSLLHKDVEGPLRKNDWSYRSVIGMLSYLCGTRPDILYATHSAARFAVDPKLSHELAVKRIGKYLAATKDKGIIMTPDASKGVECYVDASFVGDYCEQRSDDKSTLYSRTGYVIYFMGCPITWVSKMQTEITLSTTEAEYVALSQAMRDVIPFLDLIDELSAYFDFNHDKAKVKCRVYEDNNGCLELANNPRYRPRTKHIALKYHHFREQVQKGRIDVTRIDTKEQIADQFTKGLDRVTFEYLRKLLMGW</sequence>
<keyword evidence="1" id="KW-0378">Hydrolase</keyword>
<proteinExistence type="predicted"/>
<evidence type="ECO:0000313" key="5">
    <source>
        <dbReference type="Proteomes" id="UP001054902"/>
    </source>
</evidence>
<feature type="region of interest" description="Disordered" evidence="2">
    <location>
        <begin position="185"/>
        <end position="251"/>
    </location>
</feature>
<feature type="compositionally biased region" description="Low complexity" evidence="2">
    <location>
        <begin position="129"/>
        <end position="139"/>
    </location>
</feature>
<feature type="compositionally biased region" description="Basic and acidic residues" evidence="2">
    <location>
        <begin position="185"/>
        <end position="201"/>
    </location>
</feature>
<feature type="region of interest" description="Disordered" evidence="2">
    <location>
        <begin position="840"/>
        <end position="890"/>
    </location>
</feature>
<evidence type="ECO:0000313" key="4">
    <source>
        <dbReference type="EMBL" id="GFH48975.1"/>
    </source>
</evidence>
<dbReference type="Proteomes" id="UP001054902">
    <property type="component" value="Unassembled WGS sequence"/>
</dbReference>
<dbReference type="Gene3D" id="3.30.420.10">
    <property type="entry name" value="Ribonuclease H-like superfamily/Ribonuclease H"/>
    <property type="match status" value="1"/>
</dbReference>
<feature type="compositionally biased region" description="Polar residues" evidence="2">
    <location>
        <begin position="143"/>
        <end position="154"/>
    </location>
</feature>
<gene>
    <name evidence="4" type="ORF">CTEN210_05451</name>
</gene>
<keyword evidence="1" id="KW-0064">Aspartyl protease</keyword>
<dbReference type="PANTHER" id="PTHR11439">
    <property type="entry name" value="GAG-POL-RELATED RETROTRANSPOSON"/>
    <property type="match status" value="1"/>
</dbReference>
<dbReference type="Pfam" id="PF07727">
    <property type="entry name" value="RVT_2"/>
    <property type="match status" value="1"/>
</dbReference>